<reference evidence="2 3" key="1">
    <citation type="submission" date="2020-12" db="EMBL/GenBank/DDBJ databases">
        <title>Brachybacterium sp. MASK1Z-5, whole genome shotgun sequence.</title>
        <authorList>
            <person name="Tuo L."/>
        </authorList>
    </citation>
    <scope>NUCLEOTIDE SEQUENCE [LARGE SCALE GENOMIC DNA]</scope>
    <source>
        <strain evidence="2 3">MASK1Z-5</strain>
    </source>
</reference>
<protein>
    <submittedName>
        <fullName evidence="2">Phosphotransferase</fullName>
    </submittedName>
</protein>
<dbReference type="Gene3D" id="3.90.1200.10">
    <property type="match status" value="1"/>
</dbReference>
<dbReference type="InterPro" id="IPR011009">
    <property type="entry name" value="Kinase-like_dom_sf"/>
</dbReference>
<dbReference type="RefSeq" id="WP_200501500.1">
    <property type="nucleotide sequence ID" value="NZ_JAEDAJ010000002.1"/>
</dbReference>
<keyword evidence="3" id="KW-1185">Reference proteome</keyword>
<dbReference type="EMBL" id="JAEDAJ010000002">
    <property type="protein sequence ID" value="MBK0330849.1"/>
    <property type="molecule type" value="Genomic_DNA"/>
</dbReference>
<organism evidence="2 3">
    <name type="scientific">Brachybacterium halotolerans</name>
    <dbReference type="NCBI Taxonomy" id="2795215"/>
    <lineage>
        <taxon>Bacteria</taxon>
        <taxon>Bacillati</taxon>
        <taxon>Actinomycetota</taxon>
        <taxon>Actinomycetes</taxon>
        <taxon>Micrococcales</taxon>
        <taxon>Dermabacteraceae</taxon>
        <taxon>Brachybacterium</taxon>
    </lineage>
</organism>
<accession>A0ABS1B871</accession>
<name>A0ABS1B871_9MICO</name>
<sequence>MDSSRLSRAITAALEIARAQGLDTLEARVLSNSNKAVLLLLPSAVVARVGPADQPIAAYELDLAVRLADADAPVVAPDPRVEPVAHLRDGFEVSLWSWVDPDGDPDRTPAAPAALAEALAHLHAAMRGIDLPAPRFTDRVRSALDLLEDPERSPRLRAPDRALLRGTLVELRDAVGSTSREQLLHGEPHPGNILHSPRGPLFIDLETCCRGPVEFDLAHLPPEAAEHYRPAAGTDPGGSALPDATVLAQCRRLTLALATTWRFDVADAFPDGERVGEEWLGQLRRAPVSGIYEERRDQ</sequence>
<gene>
    <name evidence="2" type="ORF">I8D64_05475</name>
</gene>
<proteinExistence type="predicted"/>
<evidence type="ECO:0000313" key="3">
    <source>
        <dbReference type="Proteomes" id="UP000612352"/>
    </source>
</evidence>
<evidence type="ECO:0000313" key="2">
    <source>
        <dbReference type="EMBL" id="MBK0330849.1"/>
    </source>
</evidence>
<dbReference type="Proteomes" id="UP000612352">
    <property type="component" value="Unassembled WGS sequence"/>
</dbReference>
<dbReference type="Pfam" id="PF01636">
    <property type="entry name" value="APH"/>
    <property type="match status" value="1"/>
</dbReference>
<comment type="caution">
    <text evidence="2">The sequence shown here is derived from an EMBL/GenBank/DDBJ whole genome shotgun (WGS) entry which is preliminary data.</text>
</comment>
<dbReference type="SUPFAM" id="SSF56112">
    <property type="entry name" value="Protein kinase-like (PK-like)"/>
    <property type="match status" value="1"/>
</dbReference>
<feature type="domain" description="Aminoglycoside phosphotransferase" evidence="1">
    <location>
        <begin position="33"/>
        <end position="220"/>
    </location>
</feature>
<evidence type="ECO:0000259" key="1">
    <source>
        <dbReference type="Pfam" id="PF01636"/>
    </source>
</evidence>
<dbReference type="InterPro" id="IPR002575">
    <property type="entry name" value="Aminoglycoside_PTrfase"/>
</dbReference>